<dbReference type="GO" id="GO:0016887">
    <property type="term" value="F:ATP hydrolysis activity"/>
    <property type="evidence" value="ECO:0007669"/>
    <property type="project" value="InterPro"/>
</dbReference>
<dbReference type="GO" id="GO:0005524">
    <property type="term" value="F:ATP binding"/>
    <property type="evidence" value="ECO:0007669"/>
    <property type="project" value="UniProtKB-KW"/>
</dbReference>
<dbReference type="Pfam" id="PF00005">
    <property type="entry name" value="ABC_tran"/>
    <property type="match status" value="1"/>
</dbReference>
<evidence type="ECO:0000256" key="8">
    <source>
        <dbReference type="SAM" id="SignalP"/>
    </source>
</evidence>
<evidence type="ECO:0000313" key="10">
    <source>
        <dbReference type="EMBL" id="KAL1503969.1"/>
    </source>
</evidence>
<evidence type="ECO:0000256" key="7">
    <source>
        <dbReference type="ARBA" id="ARBA00023136"/>
    </source>
</evidence>
<evidence type="ECO:0000256" key="1">
    <source>
        <dbReference type="ARBA" id="ARBA00004141"/>
    </source>
</evidence>
<dbReference type="AlphaFoldDB" id="A0AB34IR74"/>
<dbReference type="InterPro" id="IPR050352">
    <property type="entry name" value="ABCG_transporters"/>
</dbReference>
<accession>A0AB34IR74</accession>
<dbReference type="SUPFAM" id="SSF52540">
    <property type="entry name" value="P-loop containing nucleoside triphosphate hydrolases"/>
    <property type="match status" value="1"/>
</dbReference>
<evidence type="ECO:0000256" key="4">
    <source>
        <dbReference type="ARBA" id="ARBA00022741"/>
    </source>
</evidence>
<dbReference type="Pfam" id="PF19055">
    <property type="entry name" value="ABC2_membrane_7"/>
    <property type="match status" value="1"/>
</dbReference>
<organism evidence="10 11">
    <name type="scientific">Prymnesium parvum</name>
    <name type="common">Toxic golden alga</name>
    <dbReference type="NCBI Taxonomy" id="97485"/>
    <lineage>
        <taxon>Eukaryota</taxon>
        <taxon>Haptista</taxon>
        <taxon>Haptophyta</taxon>
        <taxon>Prymnesiophyceae</taxon>
        <taxon>Prymnesiales</taxon>
        <taxon>Prymnesiaceae</taxon>
        <taxon>Prymnesium</taxon>
    </lineage>
</organism>
<dbReference type="InterPro" id="IPR003439">
    <property type="entry name" value="ABC_transporter-like_ATP-bd"/>
</dbReference>
<reference evidence="10 11" key="1">
    <citation type="journal article" date="2024" name="Science">
        <title>Giant polyketide synthase enzymes in the biosynthesis of giant marine polyether toxins.</title>
        <authorList>
            <person name="Fallon T.R."/>
            <person name="Shende V.V."/>
            <person name="Wierzbicki I.H."/>
            <person name="Pendleton A.L."/>
            <person name="Watervoot N.F."/>
            <person name="Auber R.P."/>
            <person name="Gonzalez D.J."/>
            <person name="Wisecaver J.H."/>
            <person name="Moore B.S."/>
        </authorList>
    </citation>
    <scope>NUCLEOTIDE SEQUENCE [LARGE SCALE GENOMIC DNA]</scope>
    <source>
        <strain evidence="10 11">12B1</strain>
    </source>
</reference>
<feature type="domain" description="ABC transporter" evidence="9">
    <location>
        <begin position="35"/>
        <end position="275"/>
    </location>
</feature>
<keyword evidence="7" id="KW-0472">Membrane</keyword>
<feature type="chain" id="PRO_5044222737" description="ABC transporter domain-containing protein" evidence="8">
    <location>
        <begin position="18"/>
        <end position="581"/>
    </location>
</feature>
<dbReference type="GO" id="GO:0140359">
    <property type="term" value="F:ABC-type transporter activity"/>
    <property type="evidence" value="ECO:0007669"/>
    <property type="project" value="InterPro"/>
</dbReference>
<dbReference type="InterPro" id="IPR013525">
    <property type="entry name" value="ABC2_TM"/>
</dbReference>
<feature type="signal peptide" evidence="8">
    <location>
        <begin position="1"/>
        <end position="17"/>
    </location>
</feature>
<dbReference type="GO" id="GO:0016020">
    <property type="term" value="C:membrane"/>
    <property type="evidence" value="ECO:0007669"/>
    <property type="project" value="UniProtKB-SubCell"/>
</dbReference>
<name>A0AB34IR74_PRYPA</name>
<keyword evidence="8" id="KW-0732">Signal</keyword>
<evidence type="ECO:0000256" key="6">
    <source>
        <dbReference type="ARBA" id="ARBA00022989"/>
    </source>
</evidence>
<dbReference type="InterPro" id="IPR003593">
    <property type="entry name" value="AAA+_ATPase"/>
</dbReference>
<keyword evidence="4" id="KW-0547">Nucleotide-binding</keyword>
<dbReference type="InterPro" id="IPR027417">
    <property type="entry name" value="P-loop_NTPase"/>
</dbReference>
<dbReference type="SMART" id="SM00382">
    <property type="entry name" value="AAA"/>
    <property type="match status" value="1"/>
</dbReference>
<sequence length="581" mass="60650">MASSRLLALLAAALAEAARLPPPPPAEPDHAAAPMRWSHLSLRSSSGHAVLSSLLPIEARAGKLLGVLGPSGSGKTTLLNVLAGACPRHRGAVLTGEASAAVPPAAAVGMLAQHEAFFAMLTVREVLLAAATLQPIGAESDAERIARVDAVLKTLGLAHVQHARVGDTLRRGISGGERRRLAVACELLGEPRLLLADEATSGLDAKQAESVVLLLRRLAVERRVPVVATMHQPRSSIWRALDDLLLLGAGGQLVYHGAAGEAALRYFAALGHSCPPHTNPAEFLIDLVSIEHDAPDGGEADRARSVRDGQLNALRLGVSGLLALLLGEMFGRFGGAASAASVAERIACHSYGAIVMAMMATVKSLDAIGRERHVVRRERRRGQYSALEYVAAKLATELPLDAAVAAAFGALLHSRVSPRVPLRPFVCALGLNALTCAGLGLAIGALAPSAEAALASGIPVMVVHMVLGVINPAGVDPTRPPPRVLRLLSHASPIKWSVRQLCCLELRGMKLSRSARNAPRMGGLALVKSGDEVLERLGLAHESAAHCVRAQLSLLAVELALALCGLQLTQPRTQPMLPVAP</sequence>
<evidence type="ECO:0000313" key="11">
    <source>
        <dbReference type="Proteomes" id="UP001515480"/>
    </source>
</evidence>
<evidence type="ECO:0000256" key="3">
    <source>
        <dbReference type="ARBA" id="ARBA00022692"/>
    </source>
</evidence>
<dbReference type="InterPro" id="IPR043926">
    <property type="entry name" value="ABCG_dom"/>
</dbReference>
<comment type="subcellular location">
    <subcellularLocation>
        <location evidence="1">Membrane</location>
        <topology evidence="1">Multi-pass membrane protein</topology>
    </subcellularLocation>
</comment>
<dbReference type="PROSITE" id="PS50893">
    <property type="entry name" value="ABC_TRANSPORTER_2"/>
    <property type="match status" value="1"/>
</dbReference>
<dbReference type="Gene3D" id="3.40.50.300">
    <property type="entry name" value="P-loop containing nucleotide triphosphate hydrolases"/>
    <property type="match status" value="1"/>
</dbReference>
<dbReference type="PANTHER" id="PTHR48041">
    <property type="entry name" value="ABC TRANSPORTER G FAMILY MEMBER 28"/>
    <property type="match status" value="1"/>
</dbReference>
<comment type="caution">
    <text evidence="10">The sequence shown here is derived from an EMBL/GenBank/DDBJ whole genome shotgun (WGS) entry which is preliminary data.</text>
</comment>
<keyword evidence="5" id="KW-0067">ATP-binding</keyword>
<dbReference type="EMBL" id="JBGBPQ010000020">
    <property type="protein sequence ID" value="KAL1503969.1"/>
    <property type="molecule type" value="Genomic_DNA"/>
</dbReference>
<dbReference type="InterPro" id="IPR017871">
    <property type="entry name" value="ABC_transporter-like_CS"/>
</dbReference>
<evidence type="ECO:0000259" key="9">
    <source>
        <dbReference type="PROSITE" id="PS50893"/>
    </source>
</evidence>
<keyword evidence="11" id="KW-1185">Reference proteome</keyword>
<dbReference type="Pfam" id="PF01061">
    <property type="entry name" value="ABC2_membrane"/>
    <property type="match status" value="1"/>
</dbReference>
<gene>
    <name evidence="10" type="ORF">AB1Y20_010385</name>
</gene>
<dbReference type="PROSITE" id="PS00211">
    <property type="entry name" value="ABC_TRANSPORTER_1"/>
    <property type="match status" value="1"/>
</dbReference>
<evidence type="ECO:0000256" key="2">
    <source>
        <dbReference type="ARBA" id="ARBA00022448"/>
    </source>
</evidence>
<evidence type="ECO:0000256" key="5">
    <source>
        <dbReference type="ARBA" id="ARBA00022840"/>
    </source>
</evidence>
<protein>
    <recommendedName>
        <fullName evidence="9">ABC transporter domain-containing protein</fullName>
    </recommendedName>
</protein>
<keyword evidence="6" id="KW-1133">Transmembrane helix</keyword>
<dbReference type="Proteomes" id="UP001515480">
    <property type="component" value="Unassembled WGS sequence"/>
</dbReference>
<dbReference type="PANTHER" id="PTHR48041:SF139">
    <property type="entry name" value="PROTEIN SCARLET"/>
    <property type="match status" value="1"/>
</dbReference>
<keyword evidence="3" id="KW-0812">Transmembrane</keyword>
<proteinExistence type="predicted"/>
<keyword evidence="2" id="KW-0813">Transport</keyword>